<dbReference type="AlphaFoldDB" id="Q2T2D5"/>
<protein>
    <submittedName>
        <fullName evidence="1">Uncharacterized protein</fullName>
    </submittedName>
</protein>
<sequence length="390" mass="41126">MHRHAPLLFDPPSKPMKRTHVPGRGAALVAVAIAAVLLAGCKGEVLDYRNAQMVNGKVYDGSANEPFSGKLTNVPDRSLLIEQAGLQLAGKLASIALVDSLPASERNAQSFLGRSGAEILLSGAVCDVQIEGGVPDGSAVCKAPQSDLVRIETSFKHGALNGPLKLSGGQNEGPLLEATFNNGQLDGTEKVYSWTDHKLIHTFPWNNGVASGTEEAFDPNTGAVVKRATFVDGKYEGEVVHYAPDGKQVTLRATYVNGKLNGPYKEWDAGGSLIADKTYSSGVEVGADGSDVGACVNEWDDAYRVVPGRPAFPPAELQLQWKISCRAGKHPSASDSGLPGAAVSGEKPAPDSCVEAWTAAYRHENGVDAIVTADQLGEWQSRCKAAKRPS</sequence>
<evidence type="ECO:0000313" key="1">
    <source>
        <dbReference type="EMBL" id="ABC38204.1"/>
    </source>
</evidence>
<proteinExistence type="predicted"/>
<dbReference type="GO" id="GO:0005694">
    <property type="term" value="C:chromosome"/>
    <property type="evidence" value="ECO:0007669"/>
    <property type="project" value="TreeGrafter"/>
</dbReference>
<dbReference type="KEGG" id="bte:BTH_I0104"/>
<dbReference type="GO" id="GO:0003682">
    <property type="term" value="F:chromatin binding"/>
    <property type="evidence" value="ECO:0007669"/>
    <property type="project" value="TreeGrafter"/>
</dbReference>
<dbReference type="EMBL" id="CP000086">
    <property type="protein sequence ID" value="ABC38204.1"/>
    <property type="molecule type" value="Genomic_DNA"/>
</dbReference>
<dbReference type="HOGENOM" id="CLU_058198_0_0_4"/>
<dbReference type="Proteomes" id="UP000001930">
    <property type="component" value="Chromosome I"/>
</dbReference>
<accession>Q2T2D5</accession>
<keyword evidence="2" id="KW-1185">Reference proteome</keyword>
<dbReference type="SUPFAM" id="SSF82185">
    <property type="entry name" value="Histone H3 K4-specific methyltransferase SET7/9 N-terminal domain"/>
    <property type="match status" value="1"/>
</dbReference>
<dbReference type="Gene3D" id="3.90.930.1">
    <property type="match status" value="1"/>
</dbReference>
<reference evidence="1 2" key="1">
    <citation type="journal article" date="2005" name="BMC Genomics">
        <title>Bacterial genome adaptation to niches: divergence of the potential virulence genes in three Burkholderia species of different survival strategies.</title>
        <authorList>
            <person name="Kim H.S."/>
            <person name="Schell M.A."/>
            <person name="Yu Y."/>
            <person name="Ulrich R.L."/>
            <person name="Sarria S.H."/>
            <person name="Nierman W.C."/>
            <person name="DeShazer D."/>
        </authorList>
    </citation>
    <scope>NUCLEOTIDE SEQUENCE [LARGE SCALE GENOMIC DNA]</scope>
    <source>
        <strain evidence="2">ATCC 700388 / DSM 13276 / CCUG 48851 / CIP 106301 / E264</strain>
    </source>
</reference>
<organism evidence="1 2">
    <name type="scientific">Burkholderia thailandensis (strain ATCC 700388 / DSM 13276 / CCUG 48851 / CIP 106301 / E264)</name>
    <dbReference type="NCBI Taxonomy" id="271848"/>
    <lineage>
        <taxon>Bacteria</taxon>
        <taxon>Pseudomonadati</taxon>
        <taxon>Pseudomonadota</taxon>
        <taxon>Betaproteobacteria</taxon>
        <taxon>Burkholderiales</taxon>
        <taxon>Burkholderiaceae</taxon>
        <taxon>Burkholderia</taxon>
        <taxon>pseudomallei group</taxon>
    </lineage>
</organism>
<gene>
    <name evidence="1" type="ordered locus">BTH_I0104</name>
</gene>
<name>Q2T2D5_BURTA</name>
<evidence type="ECO:0000313" key="2">
    <source>
        <dbReference type="Proteomes" id="UP000001930"/>
    </source>
</evidence>
<dbReference type="PANTHER" id="PTHR46820">
    <property type="entry name" value="HISTONE-LYSINE N-METHYLTRANSFERASE SETD7"/>
    <property type="match status" value="1"/>
</dbReference>
<dbReference type="PANTHER" id="PTHR46820:SF1">
    <property type="entry name" value="HISTONE-LYSINE N-METHYLTRANSFERASE SETD7"/>
    <property type="match status" value="1"/>
</dbReference>
<dbReference type="GO" id="GO:0070828">
    <property type="term" value="P:heterochromatin organization"/>
    <property type="evidence" value="ECO:0007669"/>
    <property type="project" value="TreeGrafter"/>
</dbReference>